<sequence>MASEDEYWEAACTKLFRNPAFHCLQREDLHSFKHWLNASDFRVIYRLLVKLECWPEGVWRCSDDHYFPLGNTGGSLTVQDERTLRLHHLPCPGRNYFSAPWRGCGIISELKQNCYMLCCDLPSRPWPHSIPAIRKGEHADSASHNLRRLKGVWKASYGPHGNEITGDPNVPAGKLTFEVWSQHPLAGPYNGFEEEETFDGHVVEINRPIVMHGVGQPVLVNIEERPVAARYFGRGQINADPRRWSPEWLEVQLLVYEGQLPLFSILWSDLGYPSRHMMDFTPAELPGFSTGAAPEAGGALGNA</sequence>
<dbReference type="Pfam" id="PF12014">
    <property type="entry name" value="Cyclin_D1_bind"/>
    <property type="match status" value="1"/>
</dbReference>
<organism evidence="1 2">
    <name type="scientific">Coccomyxa subellipsoidea</name>
    <dbReference type="NCBI Taxonomy" id="248742"/>
    <lineage>
        <taxon>Eukaryota</taxon>
        <taxon>Viridiplantae</taxon>
        <taxon>Chlorophyta</taxon>
        <taxon>core chlorophytes</taxon>
        <taxon>Trebouxiophyceae</taxon>
        <taxon>Trebouxiophyceae incertae sedis</taxon>
        <taxon>Coccomyxaceae</taxon>
        <taxon>Coccomyxa</taxon>
    </lineage>
</organism>
<proteinExistence type="predicted"/>
<dbReference type="Proteomes" id="UP001491310">
    <property type="component" value="Unassembled WGS sequence"/>
</dbReference>
<name>A0ABR2YZM2_9CHLO</name>
<accession>A0ABR2YZM2</accession>
<comment type="caution">
    <text evidence="1">The sequence shown here is derived from an EMBL/GenBank/DDBJ whole genome shotgun (WGS) entry which is preliminary data.</text>
</comment>
<gene>
    <name evidence="1" type="ORF">WJX75_001020</name>
</gene>
<evidence type="ECO:0000313" key="1">
    <source>
        <dbReference type="EMBL" id="KAK9917114.1"/>
    </source>
</evidence>
<keyword evidence="2" id="KW-1185">Reference proteome</keyword>
<reference evidence="1 2" key="1">
    <citation type="journal article" date="2024" name="Nat. Commun.">
        <title>Phylogenomics reveals the evolutionary origins of lichenization in chlorophyte algae.</title>
        <authorList>
            <person name="Puginier C."/>
            <person name="Libourel C."/>
            <person name="Otte J."/>
            <person name="Skaloud P."/>
            <person name="Haon M."/>
            <person name="Grisel S."/>
            <person name="Petersen M."/>
            <person name="Berrin J.G."/>
            <person name="Delaux P.M."/>
            <person name="Dal Grande F."/>
            <person name="Keller J."/>
        </authorList>
    </citation>
    <scope>NUCLEOTIDE SEQUENCE [LARGE SCALE GENOMIC DNA]</scope>
    <source>
        <strain evidence="1 2">SAG 216-7</strain>
    </source>
</reference>
<evidence type="ECO:0008006" key="3">
    <source>
        <dbReference type="Google" id="ProtNLM"/>
    </source>
</evidence>
<evidence type="ECO:0000313" key="2">
    <source>
        <dbReference type="Proteomes" id="UP001491310"/>
    </source>
</evidence>
<protein>
    <recommendedName>
        <fullName evidence="3">DUF3598 domain-containing protein</fullName>
    </recommendedName>
</protein>
<dbReference type="EMBL" id="JALJOT010000002">
    <property type="protein sequence ID" value="KAK9917114.1"/>
    <property type="molecule type" value="Genomic_DNA"/>
</dbReference>